<keyword evidence="4" id="KW-1185">Reference proteome</keyword>
<comment type="caution">
    <text evidence="3">The sequence shown here is derived from an EMBL/GenBank/DDBJ whole genome shotgun (WGS) entry which is preliminary data.</text>
</comment>
<accession>A0ABQ5AFY3</accession>
<name>A0ABQ5AFY3_9ASTR</name>
<keyword evidence="2" id="KW-0472">Membrane</keyword>
<keyword evidence="2" id="KW-1133">Transmembrane helix</keyword>
<dbReference type="EMBL" id="BQNB010012166">
    <property type="protein sequence ID" value="GJT00076.1"/>
    <property type="molecule type" value="Genomic_DNA"/>
</dbReference>
<dbReference type="Proteomes" id="UP001151760">
    <property type="component" value="Unassembled WGS sequence"/>
</dbReference>
<feature type="compositionally biased region" description="Basic and acidic residues" evidence="1">
    <location>
        <begin position="22"/>
        <end position="31"/>
    </location>
</feature>
<evidence type="ECO:0000313" key="4">
    <source>
        <dbReference type="Proteomes" id="UP001151760"/>
    </source>
</evidence>
<reference evidence="3" key="2">
    <citation type="submission" date="2022-01" db="EMBL/GenBank/DDBJ databases">
        <authorList>
            <person name="Yamashiro T."/>
            <person name="Shiraishi A."/>
            <person name="Satake H."/>
            <person name="Nakayama K."/>
        </authorList>
    </citation>
    <scope>NUCLEOTIDE SEQUENCE</scope>
</reference>
<evidence type="ECO:0000313" key="3">
    <source>
        <dbReference type="EMBL" id="GJT00076.1"/>
    </source>
</evidence>
<feature type="region of interest" description="Disordered" evidence="1">
    <location>
        <begin position="22"/>
        <end position="44"/>
    </location>
</feature>
<gene>
    <name evidence="3" type="ORF">Tco_0821245</name>
</gene>
<feature type="transmembrane region" description="Helical" evidence="2">
    <location>
        <begin position="76"/>
        <end position="99"/>
    </location>
</feature>
<evidence type="ECO:0000256" key="1">
    <source>
        <dbReference type="SAM" id="MobiDB-lite"/>
    </source>
</evidence>
<sequence>MFDATSVCDDINEADVAADDNAKATSVHDDVGVPDATADDNAKNDGQIPGISVVFQAKACWHSGQDIDKRFGIQSLFALILGVVSVLLFLFAIDMLGFLDRSETDCDNGSFGAFPSYEAKHRLEIRFHIERKLGFLRGVDSEKFMNVFMRIGFGSTIELVSFDKSQVVTFDSKFVSSFRNSDCGTRSQSDNMVSSPHGFIVHWIIISNNIKKVTEVVDVKNWRVDNSRVLWWIISLIVWNSSVSSMKSSIQSSFGFRLGSESSVFEACCMHPRAKLLGQFA</sequence>
<protein>
    <submittedName>
        <fullName evidence="3">Uncharacterized protein</fullName>
    </submittedName>
</protein>
<keyword evidence="2" id="KW-0812">Transmembrane</keyword>
<reference evidence="3" key="1">
    <citation type="journal article" date="2022" name="Int. J. Mol. Sci.">
        <title>Draft Genome of Tanacetum Coccineum: Genomic Comparison of Closely Related Tanacetum-Family Plants.</title>
        <authorList>
            <person name="Yamashiro T."/>
            <person name="Shiraishi A."/>
            <person name="Nakayama K."/>
            <person name="Satake H."/>
        </authorList>
    </citation>
    <scope>NUCLEOTIDE SEQUENCE</scope>
</reference>
<organism evidence="3 4">
    <name type="scientific">Tanacetum coccineum</name>
    <dbReference type="NCBI Taxonomy" id="301880"/>
    <lineage>
        <taxon>Eukaryota</taxon>
        <taxon>Viridiplantae</taxon>
        <taxon>Streptophyta</taxon>
        <taxon>Embryophyta</taxon>
        <taxon>Tracheophyta</taxon>
        <taxon>Spermatophyta</taxon>
        <taxon>Magnoliopsida</taxon>
        <taxon>eudicotyledons</taxon>
        <taxon>Gunneridae</taxon>
        <taxon>Pentapetalae</taxon>
        <taxon>asterids</taxon>
        <taxon>campanulids</taxon>
        <taxon>Asterales</taxon>
        <taxon>Asteraceae</taxon>
        <taxon>Asteroideae</taxon>
        <taxon>Anthemideae</taxon>
        <taxon>Anthemidinae</taxon>
        <taxon>Tanacetum</taxon>
    </lineage>
</organism>
<proteinExistence type="predicted"/>
<evidence type="ECO:0000256" key="2">
    <source>
        <dbReference type="SAM" id="Phobius"/>
    </source>
</evidence>